<evidence type="ECO:0000313" key="4">
    <source>
        <dbReference type="Proteomes" id="UP000198649"/>
    </source>
</evidence>
<dbReference type="PROSITE" id="PS51257">
    <property type="entry name" value="PROKAR_LIPOPROTEIN"/>
    <property type="match status" value="1"/>
</dbReference>
<dbReference type="RefSeq" id="WP_091115532.1">
    <property type="nucleotide sequence ID" value="NZ_BKAF01000017.1"/>
</dbReference>
<proteinExistence type="predicted"/>
<evidence type="ECO:0000313" key="3">
    <source>
        <dbReference type="EMBL" id="SFI89540.1"/>
    </source>
</evidence>
<keyword evidence="4" id="KW-1185">Reference proteome</keyword>
<name>A0A1I3LYA2_9ACTN</name>
<gene>
    <name evidence="3" type="ORF">SAMN05216561_114126</name>
</gene>
<dbReference type="EMBL" id="FOQG01000014">
    <property type="protein sequence ID" value="SFI89540.1"/>
    <property type="molecule type" value="Genomic_DNA"/>
</dbReference>
<evidence type="ECO:0000256" key="1">
    <source>
        <dbReference type="SAM" id="MobiDB-lite"/>
    </source>
</evidence>
<protein>
    <recommendedName>
        <fullName evidence="5">Lipoprotein antigen</fullName>
    </recommendedName>
</protein>
<dbReference type="OrthoDB" id="9993667at2"/>
<organism evidence="3 4">
    <name type="scientific">Nocardioides psychrotolerans</name>
    <dbReference type="NCBI Taxonomy" id="1005945"/>
    <lineage>
        <taxon>Bacteria</taxon>
        <taxon>Bacillati</taxon>
        <taxon>Actinomycetota</taxon>
        <taxon>Actinomycetes</taxon>
        <taxon>Propionibacteriales</taxon>
        <taxon>Nocardioidaceae</taxon>
        <taxon>Nocardioides</taxon>
    </lineage>
</organism>
<accession>A0A1I3LYA2</accession>
<evidence type="ECO:0000256" key="2">
    <source>
        <dbReference type="SAM" id="SignalP"/>
    </source>
</evidence>
<sequence length="166" mass="17006">MRSPRLLLTALALTAALTACSGDDSSESDAPAGDAASQATDAPSEEESQVPGEERGCRATVSVTGTVEATWEGKATVRGEEAGPSAVYLTADGKQTVTAYAKGEDFPPSVNFYDGTQVFATQPGTATGLDIRPNGKIAEIDAEAFNVGGKTVQVVASFDCAKKKKG</sequence>
<feature type="region of interest" description="Disordered" evidence="1">
    <location>
        <begin position="20"/>
        <end position="59"/>
    </location>
</feature>
<dbReference type="AlphaFoldDB" id="A0A1I3LYA2"/>
<reference evidence="3 4" key="1">
    <citation type="submission" date="2016-10" db="EMBL/GenBank/DDBJ databases">
        <authorList>
            <person name="de Groot N.N."/>
        </authorList>
    </citation>
    <scope>NUCLEOTIDE SEQUENCE [LARGE SCALE GENOMIC DNA]</scope>
    <source>
        <strain evidence="3 4">CGMCC 1.11156</strain>
    </source>
</reference>
<evidence type="ECO:0008006" key="5">
    <source>
        <dbReference type="Google" id="ProtNLM"/>
    </source>
</evidence>
<dbReference type="STRING" id="1005945.SAMN05216561_114126"/>
<keyword evidence="2" id="KW-0732">Signal</keyword>
<feature type="signal peptide" evidence="2">
    <location>
        <begin position="1"/>
        <end position="21"/>
    </location>
</feature>
<feature type="chain" id="PRO_5011566784" description="Lipoprotein antigen" evidence="2">
    <location>
        <begin position="22"/>
        <end position="166"/>
    </location>
</feature>
<dbReference type="Proteomes" id="UP000198649">
    <property type="component" value="Unassembled WGS sequence"/>
</dbReference>